<protein>
    <submittedName>
        <fullName evidence="7">MFS transporter</fullName>
    </submittedName>
</protein>
<evidence type="ECO:0000256" key="2">
    <source>
        <dbReference type="ARBA" id="ARBA00022692"/>
    </source>
</evidence>
<evidence type="ECO:0000256" key="5">
    <source>
        <dbReference type="SAM" id="Phobius"/>
    </source>
</evidence>
<dbReference type="InterPro" id="IPR036259">
    <property type="entry name" value="MFS_trans_sf"/>
</dbReference>
<evidence type="ECO:0000256" key="1">
    <source>
        <dbReference type="ARBA" id="ARBA00004141"/>
    </source>
</evidence>
<gene>
    <name evidence="7" type="ORF">GFB56_32050</name>
</gene>
<sequence length="387" mass="40185">MTSQRLIMLIFFLQPIAFGAWLPRIPDIQQKLGLGPAELALALLGMPAGILLTLPFAGRFVARIGGRATILYGFVVFLGLVWLPTWAPNIELLFVTLAVVGVALATLELGLNVEADAIEKRSGKLIMSTCHGFWSLGIMAGSLVGIGFAAAGVPPEWAVLIAAAVMLPISLLAAKALPDLHAAEPTQADTVKTRRRPPSRALLGICFFVFGITMTEGAVADWSAVYLRDVFGLASASAGFGYSIFAFMVAAGRFGGDRLKATYGPVAVARTCGLASVAGLLLVAISPAAWLALIGFAAMGFGVSVGFPLAVTAAADQKDRPAPASVAILSFVALLGFLIGPPMIGLVAEHSDMRFGLGMLVPFLAVSLLLTGMLKPGTKAAPVLVST</sequence>
<dbReference type="CDD" id="cd17393">
    <property type="entry name" value="MFS_MosC_like"/>
    <property type="match status" value="1"/>
</dbReference>
<dbReference type="GO" id="GO:0022857">
    <property type="term" value="F:transmembrane transporter activity"/>
    <property type="evidence" value="ECO:0007669"/>
    <property type="project" value="InterPro"/>
</dbReference>
<evidence type="ECO:0000313" key="7">
    <source>
        <dbReference type="EMBL" id="MBM3095357.1"/>
    </source>
</evidence>
<dbReference type="SUPFAM" id="SSF103473">
    <property type="entry name" value="MFS general substrate transporter"/>
    <property type="match status" value="1"/>
</dbReference>
<evidence type="ECO:0000256" key="3">
    <source>
        <dbReference type="ARBA" id="ARBA00022989"/>
    </source>
</evidence>
<dbReference type="EMBL" id="WXFA01000044">
    <property type="protein sequence ID" value="MBM3095357.1"/>
    <property type="molecule type" value="Genomic_DNA"/>
</dbReference>
<keyword evidence="8" id="KW-1185">Reference proteome</keyword>
<comment type="subcellular location">
    <subcellularLocation>
        <location evidence="1">Membrane</location>
        <topology evidence="1">Multi-pass membrane protein</topology>
    </subcellularLocation>
</comment>
<dbReference type="RefSeq" id="WP_203529742.1">
    <property type="nucleotide sequence ID" value="NZ_CP083371.1"/>
</dbReference>
<comment type="caution">
    <text evidence="7">The sequence shown here is derived from an EMBL/GenBank/DDBJ whole genome shotgun (WGS) entry which is preliminary data.</text>
</comment>
<dbReference type="GO" id="GO:0016020">
    <property type="term" value="C:membrane"/>
    <property type="evidence" value="ECO:0007669"/>
    <property type="project" value="UniProtKB-SubCell"/>
</dbReference>
<organism evidence="7 8">
    <name type="scientific">Ensifer canadensis</name>
    <dbReference type="NCBI Taxonomy" id="555315"/>
    <lineage>
        <taxon>Bacteria</taxon>
        <taxon>Pseudomonadati</taxon>
        <taxon>Pseudomonadota</taxon>
        <taxon>Alphaproteobacteria</taxon>
        <taxon>Hyphomicrobiales</taxon>
        <taxon>Rhizobiaceae</taxon>
        <taxon>Sinorhizobium/Ensifer group</taxon>
        <taxon>Ensifer</taxon>
    </lineage>
</organism>
<feature type="transmembrane region" description="Helical" evidence="5">
    <location>
        <begin position="326"/>
        <end position="348"/>
    </location>
</feature>
<feature type="transmembrane region" description="Helical" evidence="5">
    <location>
        <begin position="263"/>
        <end position="285"/>
    </location>
</feature>
<dbReference type="Pfam" id="PF07690">
    <property type="entry name" value="MFS_1"/>
    <property type="match status" value="1"/>
</dbReference>
<feature type="transmembrane region" description="Helical" evidence="5">
    <location>
        <begin position="201"/>
        <end position="224"/>
    </location>
</feature>
<feature type="transmembrane region" description="Helical" evidence="5">
    <location>
        <begin position="92"/>
        <end position="111"/>
    </location>
</feature>
<dbReference type="InterPro" id="IPR020846">
    <property type="entry name" value="MFS_dom"/>
</dbReference>
<evidence type="ECO:0000313" key="8">
    <source>
        <dbReference type="Proteomes" id="UP000744980"/>
    </source>
</evidence>
<dbReference type="Gene3D" id="1.20.1250.20">
    <property type="entry name" value="MFS general substrate transporter like domains"/>
    <property type="match status" value="1"/>
</dbReference>
<proteinExistence type="predicted"/>
<dbReference type="PANTHER" id="PTHR23514:SF13">
    <property type="entry name" value="INNER MEMBRANE PROTEIN YBJJ"/>
    <property type="match status" value="1"/>
</dbReference>
<dbReference type="Proteomes" id="UP000744980">
    <property type="component" value="Unassembled WGS sequence"/>
</dbReference>
<dbReference type="InterPro" id="IPR011701">
    <property type="entry name" value="MFS"/>
</dbReference>
<evidence type="ECO:0000256" key="4">
    <source>
        <dbReference type="ARBA" id="ARBA00023136"/>
    </source>
</evidence>
<dbReference type="PANTHER" id="PTHR23514">
    <property type="entry name" value="BYPASS OF STOP CODON PROTEIN 6"/>
    <property type="match status" value="1"/>
</dbReference>
<feature type="domain" description="Major facilitator superfamily (MFS) profile" evidence="6">
    <location>
        <begin position="3"/>
        <end position="379"/>
    </location>
</feature>
<dbReference type="PROSITE" id="PS50850">
    <property type="entry name" value="MFS"/>
    <property type="match status" value="1"/>
</dbReference>
<dbReference type="InterPro" id="IPR051788">
    <property type="entry name" value="MFS_Transporter"/>
</dbReference>
<name>A0AAW4FW64_9HYPH</name>
<keyword evidence="4 5" id="KW-0472">Membrane</keyword>
<feature type="transmembrane region" description="Helical" evidence="5">
    <location>
        <begin position="230"/>
        <end position="251"/>
    </location>
</feature>
<feature type="transmembrane region" description="Helical" evidence="5">
    <location>
        <begin position="354"/>
        <end position="374"/>
    </location>
</feature>
<keyword evidence="2 5" id="KW-0812">Transmembrane</keyword>
<feature type="transmembrane region" description="Helical" evidence="5">
    <location>
        <begin position="132"/>
        <end position="151"/>
    </location>
</feature>
<feature type="transmembrane region" description="Helical" evidence="5">
    <location>
        <begin position="39"/>
        <end position="57"/>
    </location>
</feature>
<accession>A0AAW4FW64</accession>
<evidence type="ECO:0000259" key="6">
    <source>
        <dbReference type="PROSITE" id="PS50850"/>
    </source>
</evidence>
<reference evidence="7 8" key="1">
    <citation type="submission" date="2020-01" db="EMBL/GenBank/DDBJ databases">
        <title>Draft genome assembly of Ensifer adhaerens T173.</title>
        <authorList>
            <person name="Craig J.E."/>
            <person name="Stinchcombe J.R."/>
        </authorList>
    </citation>
    <scope>NUCLEOTIDE SEQUENCE [LARGE SCALE GENOMIC DNA]</scope>
    <source>
        <strain evidence="7 8">T173</strain>
    </source>
</reference>
<feature type="transmembrane region" description="Helical" evidence="5">
    <location>
        <begin position="69"/>
        <end position="86"/>
    </location>
</feature>
<dbReference type="AlphaFoldDB" id="A0AAW4FW64"/>
<feature type="transmembrane region" description="Helical" evidence="5">
    <location>
        <begin position="157"/>
        <end position="177"/>
    </location>
</feature>
<keyword evidence="3 5" id="KW-1133">Transmembrane helix</keyword>